<dbReference type="OrthoDB" id="2019015at2759"/>
<dbReference type="InterPro" id="IPR050281">
    <property type="entry name" value="Flavin_monoamine_oxidase"/>
</dbReference>
<dbReference type="AlphaFoldDB" id="A0A8X6FCB1"/>
<evidence type="ECO:0000256" key="5">
    <source>
        <dbReference type="ARBA" id="ARBA00022630"/>
    </source>
</evidence>
<keyword evidence="6" id="KW-0274">FAD</keyword>
<dbReference type="InterPro" id="IPR002937">
    <property type="entry name" value="Amino_oxidase"/>
</dbReference>
<dbReference type="PANTHER" id="PTHR10742">
    <property type="entry name" value="FLAVIN MONOAMINE OXIDASE"/>
    <property type="match status" value="1"/>
</dbReference>
<dbReference type="GO" id="GO:0046592">
    <property type="term" value="F:polyamine oxidase activity"/>
    <property type="evidence" value="ECO:0007669"/>
    <property type="project" value="TreeGrafter"/>
</dbReference>
<keyword evidence="7" id="KW-0560">Oxidoreductase</keyword>
<evidence type="ECO:0000256" key="6">
    <source>
        <dbReference type="ARBA" id="ARBA00022827"/>
    </source>
</evidence>
<dbReference type="InterPro" id="IPR036188">
    <property type="entry name" value="FAD/NAD-bd_sf"/>
</dbReference>
<comment type="similarity">
    <text evidence="3">Belongs to the flavin monoamine oxidase family.</text>
</comment>
<reference evidence="9" key="1">
    <citation type="submission" date="2020-07" db="EMBL/GenBank/DDBJ databases">
        <title>Multicomponent nature underlies the extraordinary mechanical properties of spider dragline silk.</title>
        <authorList>
            <person name="Kono N."/>
            <person name="Nakamura H."/>
            <person name="Mori M."/>
            <person name="Yoshida Y."/>
            <person name="Ohtoshi R."/>
            <person name="Malay A.D."/>
            <person name="Moran D.A.P."/>
            <person name="Tomita M."/>
            <person name="Numata K."/>
            <person name="Arakawa K."/>
        </authorList>
    </citation>
    <scope>NUCLEOTIDE SEQUENCE</scope>
</reference>
<dbReference type="Proteomes" id="UP000887116">
    <property type="component" value="Unassembled WGS sequence"/>
</dbReference>
<dbReference type="SUPFAM" id="SSF51905">
    <property type="entry name" value="FAD/NAD(P)-binding domain"/>
    <property type="match status" value="1"/>
</dbReference>
<organism evidence="9 10">
    <name type="scientific">Trichonephila clavata</name>
    <name type="common">Joro spider</name>
    <name type="synonym">Nephila clavata</name>
    <dbReference type="NCBI Taxonomy" id="2740835"/>
    <lineage>
        <taxon>Eukaryota</taxon>
        <taxon>Metazoa</taxon>
        <taxon>Ecdysozoa</taxon>
        <taxon>Arthropoda</taxon>
        <taxon>Chelicerata</taxon>
        <taxon>Arachnida</taxon>
        <taxon>Araneae</taxon>
        <taxon>Araneomorphae</taxon>
        <taxon>Entelegynae</taxon>
        <taxon>Araneoidea</taxon>
        <taxon>Nephilidae</taxon>
        <taxon>Trichonephila</taxon>
    </lineage>
</organism>
<evidence type="ECO:0000259" key="8">
    <source>
        <dbReference type="Pfam" id="PF01593"/>
    </source>
</evidence>
<comment type="subcellular location">
    <subcellularLocation>
        <location evidence="2">Cytoplasm</location>
    </subcellularLocation>
</comment>
<proteinExistence type="inferred from homology"/>
<evidence type="ECO:0000256" key="2">
    <source>
        <dbReference type="ARBA" id="ARBA00004496"/>
    </source>
</evidence>
<sequence>MMAAVEEENESETKNESVSCYKTIIIGAGIAGISAAHHLVKNGETDFKILEARNRIGGRIISIPVGEEQVDLGASWIHGVLGNPIYELAVSNGLINITNDQDPHTVVATTEEGKRVPISVIEEVYSAYFWFSKRCEEYFLLHLQTPPHIDSVGKHLEMDIAAYLQQYHGDEAIMRRKVFDHLLSRETCITGCHSMDETSLSDFGSYSELPGGNVSIPGGFHLIINFLADILPKECIRLQCEVKHIKWKMKIPVQQNEGTAESNSNTEEASHNQITIECSDGSKWLTQHVVVTLPLGVLKIKAGELFEPKLPEYKMECIENLSFGVVNKIYLQYDRPFLNAEISEVITLWARTEEEDISKTWFRKIYSFRRYTENILLAWISGHEAEYLETLSEEQVANTCTDILRKFLNDPYIPRPCKVVCTSWKSHPYSRGSYSYIGVKGSQRDIELLATPIYANPYHSKPALMFAGEATHPSFYSTTHGAYLSGKKCAELLLEPDSDPNNKHDKKEHCVDKDLSSWIRGIDLT</sequence>
<keyword evidence="4" id="KW-0963">Cytoplasm</keyword>
<feature type="domain" description="Amine oxidase" evidence="8">
    <location>
        <begin position="30"/>
        <end position="493"/>
    </location>
</feature>
<dbReference type="EMBL" id="BMAO01001888">
    <property type="protein sequence ID" value="GFQ76720.1"/>
    <property type="molecule type" value="Genomic_DNA"/>
</dbReference>
<evidence type="ECO:0000313" key="10">
    <source>
        <dbReference type="Proteomes" id="UP000887116"/>
    </source>
</evidence>
<dbReference type="SUPFAM" id="SSF54373">
    <property type="entry name" value="FAD-linked reductases, C-terminal domain"/>
    <property type="match status" value="1"/>
</dbReference>
<protein>
    <submittedName>
        <fullName evidence="9">Spermine oxidase</fullName>
    </submittedName>
</protein>
<dbReference type="Gene3D" id="3.90.660.10">
    <property type="match status" value="1"/>
</dbReference>
<comment type="cofactor">
    <cofactor evidence="1">
        <name>FAD</name>
        <dbReference type="ChEBI" id="CHEBI:57692"/>
    </cofactor>
</comment>
<dbReference type="Gene3D" id="3.50.50.60">
    <property type="entry name" value="FAD/NAD(P)-binding domain"/>
    <property type="match status" value="1"/>
</dbReference>
<keyword evidence="5" id="KW-0285">Flavoprotein</keyword>
<gene>
    <name evidence="9" type="primary">SMOX</name>
    <name evidence="9" type="ORF">TNCT_130181</name>
</gene>
<evidence type="ECO:0000256" key="1">
    <source>
        <dbReference type="ARBA" id="ARBA00001974"/>
    </source>
</evidence>
<evidence type="ECO:0000256" key="3">
    <source>
        <dbReference type="ARBA" id="ARBA00005995"/>
    </source>
</evidence>
<keyword evidence="10" id="KW-1185">Reference proteome</keyword>
<dbReference type="GO" id="GO:0005737">
    <property type="term" value="C:cytoplasm"/>
    <property type="evidence" value="ECO:0007669"/>
    <property type="project" value="UniProtKB-SubCell"/>
</dbReference>
<evidence type="ECO:0000313" key="9">
    <source>
        <dbReference type="EMBL" id="GFQ76720.1"/>
    </source>
</evidence>
<dbReference type="PANTHER" id="PTHR10742:SF405">
    <property type="entry name" value="PEROXISOMAL N(1)-ACETYL-SPERMINE_SPERMIDINE OXIDASE"/>
    <property type="match status" value="1"/>
</dbReference>
<comment type="caution">
    <text evidence="9">The sequence shown here is derived from an EMBL/GenBank/DDBJ whole genome shotgun (WGS) entry which is preliminary data.</text>
</comment>
<name>A0A8X6FCB1_TRICU</name>
<evidence type="ECO:0000256" key="4">
    <source>
        <dbReference type="ARBA" id="ARBA00022490"/>
    </source>
</evidence>
<dbReference type="Pfam" id="PF01593">
    <property type="entry name" value="Amino_oxidase"/>
    <property type="match status" value="1"/>
</dbReference>
<accession>A0A8X6FCB1</accession>
<evidence type="ECO:0000256" key="7">
    <source>
        <dbReference type="ARBA" id="ARBA00023002"/>
    </source>
</evidence>